<organism evidence="1 2">
    <name type="scientific">Thelephora ganbajun</name>
    <name type="common">Ganba fungus</name>
    <dbReference type="NCBI Taxonomy" id="370292"/>
    <lineage>
        <taxon>Eukaryota</taxon>
        <taxon>Fungi</taxon>
        <taxon>Dikarya</taxon>
        <taxon>Basidiomycota</taxon>
        <taxon>Agaricomycotina</taxon>
        <taxon>Agaricomycetes</taxon>
        <taxon>Thelephorales</taxon>
        <taxon>Thelephoraceae</taxon>
        <taxon>Thelephora</taxon>
    </lineage>
</organism>
<dbReference type="Proteomes" id="UP000886501">
    <property type="component" value="Unassembled WGS sequence"/>
</dbReference>
<name>A0ACB6ZBI1_THEGA</name>
<sequence length="992" mass="107010">MTKEPGWDAPPGPSVQPGRPQRNSRSTRLLASVVALAIFTFISSSVNFRILGTASFMSSSRDAGFNSIPFHAKEILDECAALKIPAGPPKDFNSRKVSDRYTPGTPSTIIYNARIWTGEKNGTEVVDGFVWLEKGIVVAVGGLEEQEGVLKELRGSRKHDSLVKFVDAGGKWVTPGLVDLHSHLGVMSAPVLIGAQSTNSRKGPIIPWLRSIDGFNTHDDSFELTTSGGVTSAQVLPGSGNAQGGQAFVVKLRKTPERSPSSMVIEPPHSLNGSTLDPSLPPRWRHMKQACGENLRRYGNRMDSIWSFRLAYNEARKIKDAQDDYCRKAEAGEWDSLRGQDYPNSLQWEALVDVLRGRVKISNHCYEAVDLDNLVRITNEFKFNIASFHHAHEAYLVPEVLKKTYGGTPTIAVFAVHGGYKREAYRGSPFATRILADNDIPVVMKSDHPVTNSRYLLFEAQQAHYYGLPANLALASVTATPATAAGLSHRIGYLREGCDADVVLWDTHPLQLGATPVNVWIDGVLEVPVAVEKGGSEHRVPVGKGKEDPGWQEIPEVPNWDEERQRAIEWEGLPPLGGTQVHETVVFTNVSELWVRHPEHGIVQQFNGGFEEFDSKDQVVVVNSGRVACVGPSGSCTGFMSSGSKRANLRGGVISPGLTSFGSSLGLQEIEQEASTGPGKPYDALIQDVPGIVGDIGGVERASDALLFQTRSAFSAYEAGVTYAVVALDSYSGLIGGLSTTIRTGAHHSLEKGAIIQEVTALHVTIERDPWGSGYVSTSTQINVLRNLLLGSHQGVTSDSATGYWFRKVTRGEIPLVVKVDSVDIMATLLKLKAEVEDTKNSTTKLVFSGASESHLLAENIANANVGVILTSPRPYPATWDSRRILPGPPISSETTITKLQGAGVLVGIGVTTPDFAKNARFDLTWAGLESSGCINKRQAYALASTNLDKLLGIKHGSGDGDLVAFEGGSLFDLSSKVAAVVSPQRGLVDLF</sequence>
<accession>A0ACB6ZBI1</accession>
<dbReference type="EMBL" id="MU118044">
    <property type="protein sequence ID" value="KAF9646963.1"/>
    <property type="molecule type" value="Genomic_DNA"/>
</dbReference>
<proteinExistence type="predicted"/>
<evidence type="ECO:0000313" key="2">
    <source>
        <dbReference type="Proteomes" id="UP000886501"/>
    </source>
</evidence>
<comment type="caution">
    <text evidence="1">The sequence shown here is derived from an EMBL/GenBank/DDBJ whole genome shotgun (WGS) entry which is preliminary data.</text>
</comment>
<evidence type="ECO:0000313" key="1">
    <source>
        <dbReference type="EMBL" id="KAF9646963.1"/>
    </source>
</evidence>
<reference evidence="1" key="1">
    <citation type="submission" date="2019-10" db="EMBL/GenBank/DDBJ databases">
        <authorList>
            <consortium name="DOE Joint Genome Institute"/>
            <person name="Kuo A."/>
            <person name="Miyauchi S."/>
            <person name="Kiss E."/>
            <person name="Drula E."/>
            <person name="Kohler A."/>
            <person name="Sanchez-Garcia M."/>
            <person name="Andreopoulos B."/>
            <person name="Barry K.W."/>
            <person name="Bonito G."/>
            <person name="Buee M."/>
            <person name="Carver A."/>
            <person name="Chen C."/>
            <person name="Cichocki N."/>
            <person name="Clum A."/>
            <person name="Culley D."/>
            <person name="Crous P.W."/>
            <person name="Fauchery L."/>
            <person name="Girlanda M."/>
            <person name="Hayes R."/>
            <person name="Keri Z."/>
            <person name="Labutti K."/>
            <person name="Lipzen A."/>
            <person name="Lombard V."/>
            <person name="Magnuson J."/>
            <person name="Maillard F."/>
            <person name="Morin E."/>
            <person name="Murat C."/>
            <person name="Nolan M."/>
            <person name="Ohm R."/>
            <person name="Pangilinan J."/>
            <person name="Pereira M."/>
            <person name="Perotto S."/>
            <person name="Peter M."/>
            <person name="Riley R."/>
            <person name="Sitrit Y."/>
            <person name="Stielow B."/>
            <person name="Szollosi G."/>
            <person name="Zifcakova L."/>
            <person name="Stursova M."/>
            <person name="Spatafora J.W."/>
            <person name="Tedersoo L."/>
            <person name="Vaario L.-M."/>
            <person name="Yamada A."/>
            <person name="Yan M."/>
            <person name="Wang P."/>
            <person name="Xu J."/>
            <person name="Bruns T."/>
            <person name="Baldrian P."/>
            <person name="Vilgalys R."/>
            <person name="Henrissat B."/>
            <person name="Grigoriev I.V."/>
            <person name="Hibbett D."/>
            <person name="Nagy L.G."/>
            <person name="Martin F.M."/>
        </authorList>
    </citation>
    <scope>NUCLEOTIDE SEQUENCE</scope>
    <source>
        <strain evidence="1">P2</strain>
    </source>
</reference>
<protein>
    <submittedName>
        <fullName evidence="1">Uncharacterized protein</fullName>
    </submittedName>
</protein>
<keyword evidence="2" id="KW-1185">Reference proteome</keyword>
<gene>
    <name evidence="1" type="ORF">BDM02DRAFT_2841164</name>
</gene>
<reference evidence="1" key="2">
    <citation type="journal article" date="2020" name="Nat. Commun.">
        <title>Large-scale genome sequencing of mycorrhizal fungi provides insights into the early evolution of symbiotic traits.</title>
        <authorList>
            <person name="Miyauchi S."/>
            <person name="Kiss E."/>
            <person name="Kuo A."/>
            <person name="Drula E."/>
            <person name="Kohler A."/>
            <person name="Sanchez-Garcia M."/>
            <person name="Morin E."/>
            <person name="Andreopoulos B."/>
            <person name="Barry K.W."/>
            <person name="Bonito G."/>
            <person name="Buee M."/>
            <person name="Carver A."/>
            <person name="Chen C."/>
            <person name="Cichocki N."/>
            <person name="Clum A."/>
            <person name="Culley D."/>
            <person name="Crous P.W."/>
            <person name="Fauchery L."/>
            <person name="Girlanda M."/>
            <person name="Hayes R.D."/>
            <person name="Keri Z."/>
            <person name="LaButti K."/>
            <person name="Lipzen A."/>
            <person name="Lombard V."/>
            <person name="Magnuson J."/>
            <person name="Maillard F."/>
            <person name="Murat C."/>
            <person name="Nolan M."/>
            <person name="Ohm R.A."/>
            <person name="Pangilinan J."/>
            <person name="Pereira M.F."/>
            <person name="Perotto S."/>
            <person name="Peter M."/>
            <person name="Pfister S."/>
            <person name="Riley R."/>
            <person name="Sitrit Y."/>
            <person name="Stielow J.B."/>
            <person name="Szollosi G."/>
            <person name="Zifcakova L."/>
            <person name="Stursova M."/>
            <person name="Spatafora J.W."/>
            <person name="Tedersoo L."/>
            <person name="Vaario L.M."/>
            <person name="Yamada A."/>
            <person name="Yan M."/>
            <person name="Wang P."/>
            <person name="Xu J."/>
            <person name="Bruns T."/>
            <person name="Baldrian P."/>
            <person name="Vilgalys R."/>
            <person name="Dunand C."/>
            <person name="Henrissat B."/>
            <person name="Grigoriev I.V."/>
            <person name="Hibbett D."/>
            <person name="Nagy L.G."/>
            <person name="Martin F.M."/>
        </authorList>
    </citation>
    <scope>NUCLEOTIDE SEQUENCE</scope>
    <source>
        <strain evidence="1">P2</strain>
    </source>
</reference>